<dbReference type="SFLD" id="SFLDS00029">
    <property type="entry name" value="Radical_SAM"/>
    <property type="match status" value="1"/>
</dbReference>
<keyword evidence="3" id="KW-0411">Iron-sulfur</keyword>
<reference evidence="6 8" key="2">
    <citation type="journal article" date="2019" name="Nat. Microbiol.">
        <title>Wide diversity of methane and short-chain alkane metabolisms in uncultured archaea.</title>
        <authorList>
            <person name="Borrel G."/>
            <person name="Adam P.S."/>
            <person name="McKay L.J."/>
            <person name="Chen L.X."/>
            <person name="Sierra-Garcia I.N."/>
            <person name="Sieber C.M."/>
            <person name="Letourneur Q."/>
            <person name="Ghozlane A."/>
            <person name="Andersen G.L."/>
            <person name="Li W.J."/>
            <person name="Hallam S.J."/>
            <person name="Muyzer G."/>
            <person name="de Oliveira V.M."/>
            <person name="Inskeep W.P."/>
            <person name="Banfield J.F."/>
            <person name="Gribaldo S."/>
        </authorList>
    </citation>
    <scope>NUCLEOTIDE SEQUENCE [LARGE SCALE GENOMIC DNA]</scope>
    <source>
        <strain evidence="6">NM4</strain>
    </source>
</reference>
<dbReference type="GO" id="GO:0003824">
    <property type="term" value="F:catalytic activity"/>
    <property type="evidence" value="ECO:0007669"/>
    <property type="project" value="InterPro"/>
</dbReference>
<organism evidence="5 7">
    <name type="scientific">Candidatus Methanodesulfokora washburnensis</name>
    <dbReference type="NCBI Taxonomy" id="2478471"/>
    <lineage>
        <taxon>Archaea</taxon>
        <taxon>Thermoproteota</taxon>
        <taxon>Candidatus Korarchaeia</taxon>
        <taxon>Candidatus Korarchaeia incertae sedis</taxon>
        <taxon>Candidatus Methanodesulfokora</taxon>
    </lineage>
</organism>
<dbReference type="CDD" id="cd01335">
    <property type="entry name" value="Radical_SAM"/>
    <property type="match status" value="1"/>
</dbReference>
<dbReference type="InterPro" id="IPR040086">
    <property type="entry name" value="MJ0683-like"/>
</dbReference>
<evidence type="ECO:0000256" key="3">
    <source>
        <dbReference type="ARBA" id="ARBA00023014"/>
    </source>
</evidence>
<dbReference type="SUPFAM" id="SSF102114">
    <property type="entry name" value="Radical SAM enzymes"/>
    <property type="match status" value="1"/>
</dbReference>
<evidence type="ECO:0000313" key="5">
    <source>
        <dbReference type="EMBL" id="RSN71485.1"/>
    </source>
</evidence>
<comment type="caution">
    <text evidence="5">The sequence shown here is derived from an EMBL/GenBank/DDBJ whole genome shotgun (WGS) entry which is preliminary data.</text>
</comment>
<dbReference type="EMBL" id="RCOS01000174">
    <property type="protein sequence ID" value="RSN71485.1"/>
    <property type="molecule type" value="Genomic_DNA"/>
</dbReference>
<keyword evidence="2" id="KW-0408">Iron</keyword>
<evidence type="ECO:0000259" key="4">
    <source>
        <dbReference type="Pfam" id="PF04055"/>
    </source>
</evidence>
<evidence type="ECO:0000313" key="8">
    <source>
        <dbReference type="Proteomes" id="UP000316217"/>
    </source>
</evidence>
<evidence type="ECO:0000256" key="2">
    <source>
        <dbReference type="ARBA" id="ARBA00023004"/>
    </source>
</evidence>
<accession>A0A3R9QAP9</accession>
<dbReference type="RefSeq" id="WP_125672940.1">
    <property type="nucleotide sequence ID" value="NZ_RCOS01000174.1"/>
</dbReference>
<keyword evidence="1" id="KW-0479">Metal-binding</keyword>
<dbReference type="InterPro" id="IPR058240">
    <property type="entry name" value="rSAM_sf"/>
</dbReference>
<dbReference type="PANTHER" id="PTHR43432:SF3">
    <property type="entry name" value="SLR0285 PROTEIN"/>
    <property type="match status" value="1"/>
</dbReference>
<gene>
    <name evidence="5" type="ORF">D6D85_15895</name>
    <name evidence="6" type="ORF">EF810_03920</name>
</gene>
<sequence length="371" mass="42285">MTGKSKLDGELVVGPSLTMSGFCYSIFRLDPYAGCEHSCTYCYTRFLPGARPAIPVARMDYPKLLHKTAEILKRAYVQLPPLRMSALTDPFQPLERKFHLSLELLKIAKESGLSLILSTKSSLVSEPPWLDAVKEMADEGLAIVQISIAFLDDSIARKLEPDAPSPSKRLDTAERLKEEGVPVVLRLQPIVPFLNSDEEFAEKYAETAKAVGARHVIAEILRIASWRDLEQFRHVMNENSFRRLGDRITWERFPMGSQKHPRKFWRSRTYALFGEAIAKRGLGFGLCREGFYKLIRAPDCCGIYLLKKRILRYTLYEILHGPKAGYDYIRPDDAGRIPLPELRRKLLKHFELAKDIAGNRALLRQLIPEID</sequence>
<dbReference type="SFLD" id="SFLDG01084">
    <property type="entry name" value="Uncharacterised_Radical_SAM_Su"/>
    <property type="match status" value="1"/>
</dbReference>
<dbReference type="GO" id="GO:0051536">
    <property type="term" value="F:iron-sulfur cluster binding"/>
    <property type="evidence" value="ECO:0007669"/>
    <property type="project" value="UniProtKB-KW"/>
</dbReference>
<proteinExistence type="predicted"/>
<evidence type="ECO:0000313" key="7">
    <source>
        <dbReference type="Proteomes" id="UP000277582"/>
    </source>
</evidence>
<dbReference type="Pfam" id="PF04055">
    <property type="entry name" value="Radical_SAM"/>
    <property type="match status" value="1"/>
</dbReference>
<dbReference type="GO" id="GO:0046872">
    <property type="term" value="F:metal ion binding"/>
    <property type="evidence" value="ECO:0007669"/>
    <property type="project" value="UniProtKB-KW"/>
</dbReference>
<evidence type="ECO:0000256" key="1">
    <source>
        <dbReference type="ARBA" id="ARBA00022723"/>
    </source>
</evidence>
<name>A0A3R9QAP9_9CREN</name>
<dbReference type="EMBL" id="RXII01000061">
    <property type="protein sequence ID" value="RZN61973.1"/>
    <property type="molecule type" value="Genomic_DNA"/>
</dbReference>
<dbReference type="OrthoDB" id="15538at2157"/>
<feature type="domain" description="Radical SAM core" evidence="4">
    <location>
        <begin position="31"/>
        <end position="197"/>
    </location>
</feature>
<dbReference type="InterPro" id="IPR007197">
    <property type="entry name" value="rSAM"/>
</dbReference>
<reference evidence="5 7" key="1">
    <citation type="submission" date="2018-10" db="EMBL/GenBank/DDBJ databases">
        <title>Co-occurring genomic capacity for anaerobic methane metabolism and dissimilatory sulfite reduction discovered in the Korarchaeota.</title>
        <authorList>
            <person name="Mckay L.J."/>
            <person name="Dlakic M."/>
            <person name="Fields M.W."/>
            <person name="Delmont T.O."/>
            <person name="Eren A.M."/>
            <person name="Jay Z.J."/>
            <person name="Klingelsmith K.B."/>
            <person name="Rusch D.B."/>
            <person name="Inskeep W.P."/>
        </authorList>
    </citation>
    <scope>NUCLEOTIDE SEQUENCE [LARGE SCALE GENOMIC DNA]</scope>
    <source>
        <strain evidence="5 7">MDKW</strain>
    </source>
</reference>
<protein>
    <submittedName>
        <fullName evidence="5">Radical SAM protein</fullName>
    </submittedName>
</protein>
<evidence type="ECO:0000313" key="6">
    <source>
        <dbReference type="EMBL" id="RZN61973.1"/>
    </source>
</evidence>
<dbReference type="Proteomes" id="UP000277582">
    <property type="component" value="Unassembled WGS sequence"/>
</dbReference>
<dbReference type="Gene3D" id="3.80.30.30">
    <property type="match status" value="1"/>
</dbReference>
<dbReference type="PANTHER" id="PTHR43432">
    <property type="entry name" value="SLR0285 PROTEIN"/>
    <property type="match status" value="1"/>
</dbReference>
<dbReference type="AlphaFoldDB" id="A0A3R9QAP9"/>
<keyword evidence="7" id="KW-1185">Reference proteome</keyword>
<dbReference type="Proteomes" id="UP000316217">
    <property type="component" value="Unassembled WGS sequence"/>
</dbReference>